<reference evidence="1" key="1">
    <citation type="submission" date="2021-06" db="EMBL/GenBank/DDBJ databases">
        <title>Parelaphostrongylus tenuis whole genome reference sequence.</title>
        <authorList>
            <person name="Garwood T.J."/>
            <person name="Larsen P.A."/>
            <person name="Fountain-Jones N.M."/>
            <person name="Garbe J.R."/>
            <person name="Macchietto M.G."/>
            <person name="Kania S.A."/>
            <person name="Gerhold R.W."/>
            <person name="Richards J.E."/>
            <person name="Wolf T.M."/>
        </authorList>
    </citation>
    <scope>NUCLEOTIDE SEQUENCE</scope>
    <source>
        <strain evidence="1">MNPRO001-30</strain>
        <tissue evidence="1">Meninges</tissue>
    </source>
</reference>
<dbReference type="EMBL" id="JAHQIW010003091">
    <property type="protein sequence ID" value="KAJ1357305.1"/>
    <property type="molecule type" value="Genomic_DNA"/>
</dbReference>
<evidence type="ECO:0000313" key="1">
    <source>
        <dbReference type="EMBL" id="KAJ1357305.1"/>
    </source>
</evidence>
<name>A0AAD5MG21_PARTN</name>
<dbReference type="AlphaFoldDB" id="A0AAD5MG21"/>
<dbReference type="Proteomes" id="UP001196413">
    <property type="component" value="Unassembled WGS sequence"/>
</dbReference>
<accession>A0AAD5MG21</accession>
<proteinExistence type="predicted"/>
<evidence type="ECO:0000313" key="2">
    <source>
        <dbReference type="Proteomes" id="UP001196413"/>
    </source>
</evidence>
<keyword evidence="2" id="KW-1185">Reference proteome</keyword>
<comment type="caution">
    <text evidence="1">The sequence shown here is derived from an EMBL/GenBank/DDBJ whole genome shotgun (WGS) entry which is preliminary data.</text>
</comment>
<sequence length="116" mass="13227">MNRILKAAGKKWKKYRWIPRELIQHICANARTLLKIAPSSSLRIIHGQGHHHRRGVIFFQESTSSASTVRTNQSIPQSVRQPNQKKLHSPPFLLGAGVPQYSYGRVTEFLEAVIFL</sequence>
<protein>
    <submittedName>
        <fullName evidence="1">Uncharacterized protein</fullName>
    </submittedName>
</protein>
<organism evidence="1 2">
    <name type="scientific">Parelaphostrongylus tenuis</name>
    <name type="common">Meningeal worm</name>
    <dbReference type="NCBI Taxonomy" id="148309"/>
    <lineage>
        <taxon>Eukaryota</taxon>
        <taxon>Metazoa</taxon>
        <taxon>Ecdysozoa</taxon>
        <taxon>Nematoda</taxon>
        <taxon>Chromadorea</taxon>
        <taxon>Rhabditida</taxon>
        <taxon>Rhabditina</taxon>
        <taxon>Rhabditomorpha</taxon>
        <taxon>Strongyloidea</taxon>
        <taxon>Metastrongylidae</taxon>
        <taxon>Parelaphostrongylus</taxon>
    </lineage>
</organism>
<gene>
    <name evidence="1" type="ORF">KIN20_015431</name>
</gene>